<feature type="chain" id="PRO_5004288204" evidence="1">
    <location>
        <begin position="32"/>
        <end position="193"/>
    </location>
</feature>
<evidence type="ECO:0000256" key="1">
    <source>
        <dbReference type="SAM" id="SignalP"/>
    </source>
</evidence>
<gene>
    <name evidence="2" type="ordered locus">VV1733</name>
</gene>
<organism evidence="2 3">
    <name type="scientific">Vibrio vulnificus (strain YJ016)</name>
    <dbReference type="NCBI Taxonomy" id="196600"/>
    <lineage>
        <taxon>Bacteria</taxon>
        <taxon>Pseudomonadati</taxon>
        <taxon>Pseudomonadota</taxon>
        <taxon>Gammaproteobacteria</taxon>
        <taxon>Vibrionales</taxon>
        <taxon>Vibrionaceae</taxon>
        <taxon>Vibrio</taxon>
    </lineage>
</organism>
<dbReference type="Proteomes" id="UP000002675">
    <property type="component" value="Chromosome I"/>
</dbReference>
<dbReference type="KEGG" id="vvy:VV1733"/>
<evidence type="ECO:0000313" key="2">
    <source>
        <dbReference type="EMBL" id="BAC94497.1"/>
    </source>
</evidence>
<name>Q7MKP5_VIBVY</name>
<feature type="signal peptide" evidence="1">
    <location>
        <begin position="1"/>
        <end position="31"/>
    </location>
</feature>
<sequence>MTSMVRNYKQMAVSYCFITLCILAMSTGVGAQELEAKQVLAGKLVIQVPAELQTMPKELIEIKFPNSNRPTDVLSDSTGGVTLAFNHTQNVLSPNQIREAHGVISNMFKNRYPSATWFRDEVSPLNGQEFIIMELITPAIDTQIHNIIYATSIDNRLLFVAFNTTVEQSEQWLPVGKQIMASIQVANSSLLVE</sequence>
<dbReference type="AlphaFoldDB" id="Q7MKP5"/>
<reference evidence="2 3" key="1">
    <citation type="journal article" date="2003" name="Genome Res.">
        <title>Comparative genome analysis of Vibrio vulnificus, a marine pathogen.</title>
        <authorList>
            <person name="Chen C.Y."/>
            <person name="Wu K.M."/>
            <person name="Chang Y.C."/>
            <person name="Chang C.H."/>
            <person name="Tsai H.C."/>
            <person name="Liao T.L."/>
            <person name="Liu Y.M."/>
            <person name="Chen H.J."/>
            <person name="Shen A.B."/>
            <person name="Li J.C."/>
            <person name="Su T.L."/>
            <person name="Shao C.P."/>
            <person name="Lee C.T."/>
            <person name="Hor L.I."/>
            <person name="Tsai S.F."/>
        </authorList>
    </citation>
    <scope>NUCLEOTIDE SEQUENCE [LARGE SCALE GENOMIC DNA]</scope>
    <source>
        <strain evidence="2 3">YJ016</strain>
    </source>
</reference>
<protein>
    <submittedName>
        <fullName evidence="2">Putative exported protein</fullName>
    </submittedName>
</protein>
<dbReference type="HOGENOM" id="CLU_1577864_0_0_6"/>
<dbReference type="eggNOG" id="ENOG5032SG8">
    <property type="taxonomic scope" value="Bacteria"/>
</dbReference>
<dbReference type="EMBL" id="BA000037">
    <property type="protein sequence ID" value="BAC94497.1"/>
    <property type="molecule type" value="Genomic_DNA"/>
</dbReference>
<accession>Q7MKP5</accession>
<proteinExistence type="predicted"/>
<keyword evidence="1" id="KW-0732">Signal</keyword>
<evidence type="ECO:0000313" key="3">
    <source>
        <dbReference type="Proteomes" id="UP000002675"/>
    </source>
</evidence>